<evidence type="ECO:0000256" key="4">
    <source>
        <dbReference type="ARBA" id="ARBA00023136"/>
    </source>
</evidence>
<feature type="transmembrane region" description="Helical" evidence="5">
    <location>
        <begin position="98"/>
        <end position="118"/>
    </location>
</feature>
<evidence type="ECO:0000256" key="2">
    <source>
        <dbReference type="ARBA" id="ARBA00022692"/>
    </source>
</evidence>
<comment type="subcellular location">
    <subcellularLocation>
        <location evidence="1">Membrane</location>
        <topology evidence="1">Multi-pass membrane protein</topology>
    </subcellularLocation>
</comment>
<evidence type="ECO:0000256" key="3">
    <source>
        <dbReference type="ARBA" id="ARBA00022989"/>
    </source>
</evidence>
<dbReference type="Proteomes" id="UP000290174">
    <property type="component" value="Unassembled WGS sequence"/>
</dbReference>
<keyword evidence="2 5" id="KW-0812">Transmembrane</keyword>
<sequence>MPASAYLNAGLFVVAAAAALFVAAGTVAIPGFWAYLAIFAVVMIVSFAMLDPDLLRERMRPGGMKPPLALKVFSLVLFMHWIVAGLDRGRFHWSDDVPGWLQGICLFTVGSGYALALWAMHVNRFFSSVIRIQSDRGQYVVTTGPYAFVRHPGYTAGILIIAASGPALESWLAAALVVIFSLPFLLHRTITEDRILHVELAGYSDYAARVRWRLVPSIW</sequence>
<dbReference type="GO" id="GO:0004671">
    <property type="term" value="F:protein C-terminal S-isoprenylcysteine carboxyl O-methyltransferase activity"/>
    <property type="evidence" value="ECO:0007669"/>
    <property type="project" value="InterPro"/>
</dbReference>
<keyword evidence="3 5" id="KW-1133">Transmembrane helix</keyword>
<feature type="transmembrane region" description="Helical" evidence="5">
    <location>
        <begin position="68"/>
        <end position="86"/>
    </location>
</feature>
<dbReference type="InterPro" id="IPR052527">
    <property type="entry name" value="Metal_cation-efflux_comp"/>
</dbReference>
<organism evidence="6 7">
    <name type="scientific">Bradyrhizobium zhanjiangense</name>
    <dbReference type="NCBI Taxonomy" id="1325107"/>
    <lineage>
        <taxon>Bacteria</taxon>
        <taxon>Pseudomonadati</taxon>
        <taxon>Pseudomonadota</taxon>
        <taxon>Alphaproteobacteria</taxon>
        <taxon>Hyphomicrobiales</taxon>
        <taxon>Nitrobacteraceae</taxon>
        <taxon>Bradyrhizobium</taxon>
    </lineage>
</organism>
<dbReference type="EMBL" id="RKMK01000095">
    <property type="protein sequence ID" value="RXG83777.1"/>
    <property type="molecule type" value="Genomic_DNA"/>
</dbReference>
<dbReference type="AlphaFoldDB" id="A0A4Q0Q5A3"/>
<keyword evidence="4 5" id="KW-0472">Membrane</keyword>
<evidence type="ECO:0000256" key="1">
    <source>
        <dbReference type="ARBA" id="ARBA00004141"/>
    </source>
</evidence>
<dbReference type="Pfam" id="PF04140">
    <property type="entry name" value="ICMT"/>
    <property type="match status" value="1"/>
</dbReference>
<reference evidence="6 7" key="1">
    <citation type="submission" date="2018-11" db="EMBL/GenBank/DDBJ databases">
        <title>Bradyrhizobium sp. nov., isolated from effective nodules of peanut in China.</title>
        <authorList>
            <person name="Li Y."/>
        </authorList>
    </citation>
    <scope>NUCLEOTIDE SEQUENCE [LARGE SCALE GENOMIC DNA]</scope>
    <source>
        <strain evidence="6 7">CCBAU 51770</strain>
    </source>
</reference>
<dbReference type="PANTHER" id="PTHR43847:SF1">
    <property type="entry name" value="BLL3993 PROTEIN"/>
    <property type="match status" value="1"/>
</dbReference>
<gene>
    <name evidence="6" type="ORF">EAS61_40980</name>
</gene>
<dbReference type="InterPro" id="IPR007269">
    <property type="entry name" value="ICMT_MeTrfase"/>
</dbReference>
<feature type="transmembrane region" description="Helical" evidence="5">
    <location>
        <begin position="168"/>
        <end position="186"/>
    </location>
</feature>
<protein>
    <submittedName>
        <fullName evidence="6">Isoprenylcysteine carboxylmethyltransferase family protein</fullName>
    </submittedName>
</protein>
<keyword evidence="6" id="KW-0489">Methyltransferase</keyword>
<accession>A0A4Q0Q5A3</accession>
<comment type="caution">
    <text evidence="6">The sequence shown here is derived from an EMBL/GenBank/DDBJ whole genome shotgun (WGS) entry which is preliminary data.</text>
</comment>
<proteinExistence type="predicted"/>
<evidence type="ECO:0000313" key="7">
    <source>
        <dbReference type="Proteomes" id="UP000290174"/>
    </source>
</evidence>
<dbReference type="PANTHER" id="PTHR43847">
    <property type="entry name" value="BLL3993 PROTEIN"/>
    <property type="match status" value="1"/>
</dbReference>
<feature type="transmembrane region" description="Helical" evidence="5">
    <location>
        <begin position="34"/>
        <end position="56"/>
    </location>
</feature>
<dbReference type="GO" id="GO:0032259">
    <property type="term" value="P:methylation"/>
    <property type="evidence" value="ECO:0007669"/>
    <property type="project" value="UniProtKB-KW"/>
</dbReference>
<evidence type="ECO:0000313" key="6">
    <source>
        <dbReference type="EMBL" id="RXG83777.1"/>
    </source>
</evidence>
<keyword evidence="6" id="KW-0808">Transferase</keyword>
<dbReference type="Gene3D" id="1.20.120.1630">
    <property type="match status" value="1"/>
</dbReference>
<evidence type="ECO:0000256" key="5">
    <source>
        <dbReference type="SAM" id="Phobius"/>
    </source>
</evidence>
<dbReference type="GO" id="GO:0016020">
    <property type="term" value="C:membrane"/>
    <property type="evidence" value="ECO:0007669"/>
    <property type="project" value="UniProtKB-SubCell"/>
</dbReference>
<name>A0A4Q0Q5A3_9BRAD</name>